<feature type="domain" description="EF-hand" evidence="4">
    <location>
        <begin position="173"/>
        <end position="208"/>
    </location>
</feature>
<dbReference type="GO" id="GO:0016460">
    <property type="term" value="C:myosin II complex"/>
    <property type="evidence" value="ECO:0007669"/>
    <property type="project" value="TreeGrafter"/>
</dbReference>
<feature type="compositionally biased region" description="Basic and acidic residues" evidence="3">
    <location>
        <begin position="44"/>
        <end position="59"/>
    </location>
</feature>
<dbReference type="AlphaFoldDB" id="A0A1D2NBU1"/>
<dbReference type="SUPFAM" id="SSF47473">
    <property type="entry name" value="EF-hand"/>
    <property type="match status" value="1"/>
</dbReference>
<dbReference type="OrthoDB" id="343296at2759"/>
<feature type="domain" description="EF-hand" evidence="4">
    <location>
        <begin position="100"/>
        <end position="135"/>
    </location>
</feature>
<evidence type="ECO:0000313" key="5">
    <source>
        <dbReference type="EMBL" id="ODN02466.1"/>
    </source>
</evidence>
<keyword evidence="6" id="KW-1185">Reference proteome</keyword>
<dbReference type="OMA" id="NDFLSIM"/>
<dbReference type="Proteomes" id="UP000094527">
    <property type="component" value="Unassembled WGS sequence"/>
</dbReference>
<reference evidence="5 6" key="1">
    <citation type="journal article" date="2016" name="Genome Biol. Evol.">
        <title>Gene Family Evolution Reflects Adaptation to Soil Environmental Stressors in the Genome of the Collembolan Orchesella cincta.</title>
        <authorList>
            <person name="Faddeeva-Vakhrusheva A."/>
            <person name="Derks M.F."/>
            <person name="Anvar S.Y."/>
            <person name="Agamennone V."/>
            <person name="Suring W."/>
            <person name="Smit S."/>
            <person name="van Straalen N.M."/>
            <person name="Roelofs D."/>
        </authorList>
    </citation>
    <scope>NUCLEOTIDE SEQUENCE [LARGE SCALE GENOMIC DNA]</scope>
    <source>
        <tissue evidence="5">Mixed pool</tissue>
    </source>
</reference>
<feature type="region of interest" description="Disordered" evidence="3">
    <location>
        <begin position="21"/>
        <end position="84"/>
    </location>
</feature>
<feature type="non-terminal residue" evidence="5">
    <location>
        <position position="1"/>
    </location>
</feature>
<dbReference type="FunFam" id="1.10.238.10:FF:000001">
    <property type="entry name" value="Calmodulin 1"/>
    <property type="match status" value="1"/>
</dbReference>
<dbReference type="InterPro" id="IPR011992">
    <property type="entry name" value="EF-hand-dom_pair"/>
</dbReference>
<protein>
    <submittedName>
        <fullName evidence="5">Centrin-2</fullName>
    </submittedName>
</protein>
<keyword evidence="1" id="KW-0677">Repeat</keyword>
<proteinExistence type="predicted"/>
<name>A0A1D2NBU1_ORCCI</name>
<evidence type="ECO:0000313" key="6">
    <source>
        <dbReference type="Proteomes" id="UP000094527"/>
    </source>
</evidence>
<dbReference type="Pfam" id="PF13499">
    <property type="entry name" value="EF-hand_7"/>
    <property type="match status" value="2"/>
</dbReference>
<dbReference type="Gene3D" id="1.10.238.10">
    <property type="entry name" value="EF-hand"/>
    <property type="match status" value="2"/>
</dbReference>
<sequence>HRRLSENVRESISAVLLHVNSLEDPSEVENETTGPSTRRSTRKATAESKTKEANSKLEESSQENSQQSRLARRANISSVPMTDKEMMEAVLKSKTDLTAKQKKDVVDTFRNCDRNGNGSIATSDLKVALRALGFEPRKNDIKKILEKVDKSNSGRLNFNDFLTVIEMKLAEKDSKDEIQKAFNLFDKDHTGLITFQNLKQIASELGEELNDEEILEMITEADADGDGAVNQDEFFRIMKKTSLY</sequence>
<dbReference type="InterPro" id="IPR018247">
    <property type="entry name" value="EF_Hand_1_Ca_BS"/>
</dbReference>
<dbReference type="EMBL" id="LJIJ01000110">
    <property type="protein sequence ID" value="ODN02466.1"/>
    <property type="molecule type" value="Genomic_DNA"/>
</dbReference>
<dbReference type="PANTHER" id="PTHR23048:SF59">
    <property type="entry name" value="EF-HAND SUPERFAMILY PROTEIN"/>
    <property type="match status" value="1"/>
</dbReference>
<dbReference type="PROSITE" id="PS00018">
    <property type="entry name" value="EF_HAND_1"/>
    <property type="match status" value="3"/>
</dbReference>
<dbReference type="STRING" id="48709.A0A1D2NBU1"/>
<evidence type="ECO:0000256" key="3">
    <source>
        <dbReference type="SAM" id="MobiDB-lite"/>
    </source>
</evidence>
<evidence type="ECO:0000256" key="1">
    <source>
        <dbReference type="ARBA" id="ARBA00022737"/>
    </source>
</evidence>
<dbReference type="GO" id="GO:0005509">
    <property type="term" value="F:calcium ion binding"/>
    <property type="evidence" value="ECO:0007669"/>
    <property type="project" value="InterPro"/>
</dbReference>
<dbReference type="CDD" id="cd00051">
    <property type="entry name" value="EFh"/>
    <property type="match status" value="1"/>
</dbReference>
<feature type="domain" description="EF-hand" evidence="4">
    <location>
        <begin position="209"/>
        <end position="244"/>
    </location>
</feature>
<comment type="caution">
    <text evidence="5">The sequence shown here is derived from an EMBL/GenBank/DDBJ whole genome shotgun (WGS) entry which is preliminary data.</text>
</comment>
<accession>A0A1D2NBU1</accession>
<organism evidence="5 6">
    <name type="scientific">Orchesella cincta</name>
    <name type="common">Springtail</name>
    <name type="synonym">Podura cincta</name>
    <dbReference type="NCBI Taxonomy" id="48709"/>
    <lineage>
        <taxon>Eukaryota</taxon>
        <taxon>Metazoa</taxon>
        <taxon>Ecdysozoa</taxon>
        <taxon>Arthropoda</taxon>
        <taxon>Hexapoda</taxon>
        <taxon>Collembola</taxon>
        <taxon>Entomobryomorpha</taxon>
        <taxon>Entomobryoidea</taxon>
        <taxon>Orchesellidae</taxon>
        <taxon>Orchesellinae</taxon>
        <taxon>Orchesella</taxon>
    </lineage>
</organism>
<dbReference type="InterPro" id="IPR002048">
    <property type="entry name" value="EF_hand_dom"/>
</dbReference>
<evidence type="ECO:0000259" key="4">
    <source>
        <dbReference type="PROSITE" id="PS50222"/>
    </source>
</evidence>
<evidence type="ECO:0000256" key="2">
    <source>
        <dbReference type="ARBA" id="ARBA00022837"/>
    </source>
</evidence>
<dbReference type="PANTHER" id="PTHR23048">
    <property type="entry name" value="MYOSIN LIGHT CHAIN 1, 3"/>
    <property type="match status" value="1"/>
</dbReference>
<gene>
    <name evidence="5" type="ORF">Ocin01_04204</name>
</gene>
<keyword evidence="2" id="KW-0106">Calcium</keyword>
<dbReference type="PROSITE" id="PS50222">
    <property type="entry name" value="EF_HAND_2"/>
    <property type="match status" value="4"/>
</dbReference>
<dbReference type="InterPro" id="IPR050230">
    <property type="entry name" value="CALM/Myosin/TropC-like"/>
</dbReference>
<feature type="domain" description="EF-hand" evidence="4">
    <location>
        <begin position="136"/>
        <end position="171"/>
    </location>
</feature>
<dbReference type="SMART" id="SM00054">
    <property type="entry name" value="EFh"/>
    <property type="match status" value="4"/>
</dbReference>